<organism evidence="1 2">
    <name type="scientific">Agrococcus casei LMG 22410</name>
    <dbReference type="NCBI Taxonomy" id="1255656"/>
    <lineage>
        <taxon>Bacteria</taxon>
        <taxon>Bacillati</taxon>
        <taxon>Actinomycetota</taxon>
        <taxon>Actinomycetes</taxon>
        <taxon>Micrococcales</taxon>
        <taxon>Microbacteriaceae</taxon>
        <taxon>Agrococcus</taxon>
    </lineage>
</organism>
<evidence type="ECO:0008006" key="3">
    <source>
        <dbReference type="Google" id="ProtNLM"/>
    </source>
</evidence>
<name>A0A1R4F1Y5_9MICO</name>
<gene>
    <name evidence="1" type="ORF">CZ674_02140</name>
</gene>
<dbReference type="AlphaFoldDB" id="A0A1R4F1Y5"/>
<proteinExistence type="predicted"/>
<accession>A0A1R4F1Y5</accession>
<sequence length="276" mass="29293">MLGEAGRIDPSAQLQATAERVLAAADLRPARAVEVAPLDGADLPSVTIDLTGCAVDDIESIKGFEADGVDVTEHFDSMHANAGLLRSLDVRAEPITLFGADVSMKLELQQVPIVWMEDVEGRLGVTVDEERRDSGMAGSAVVSVGQNEAVDALQKVADALLASENAPFKVEVQQLRLTQIDARSVRAEAIAKVSKGFLGARATADATLSIDRDLVLHVSDIALSSRNPVILAGLKVLQSKLEIDPIELADFEIAGARLQDVTITADERLTIRALLG</sequence>
<dbReference type="Proteomes" id="UP000195787">
    <property type="component" value="Unassembled WGS sequence"/>
</dbReference>
<protein>
    <recommendedName>
        <fullName evidence="3">DUF2993 domain-containing protein</fullName>
    </recommendedName>
</protein>
<evidence type="ECO:0000313" key="2">
    <source>
        <dbReference type="Proteomes" id="UP000195787"/>
    </source>
</evidence>
<reference evidence="1 2" key="1">
    <citation type="submission" date="2017-02" db="EMBL/GenBank/DDBJ databases">
        <authorList>
            <person name="Peterson S.W."/>
        </authorList>
    </citation>
    <scope>NUCLEOTIDE SEQUENCE [LARGE SCALE GENOMIC DNA]</scope>
    <source>
        <strain evidence="1 2">LMG 22410</strain>
    </source>
</reference>
<evidence type="ECO:0000313" key="1">
    <source>
        <dbReference type="EMBL" id="SJM49884.1"/>
    </source>
</evidence>
<keyword evidence="2" id="KW-1185">Reference proteome</keyword>
<dbReference type="EMBL" id="FUHU01000010">
    <property type="protein sequence ID" value="SJM49884.1"/>
    <property type="molecule type" value="Genomic_DNA"/>
</dbReference>